<gene>
    <name evidence="3" type="ORF">LZ24_03251</name>
</gene>
<dbReference type="Pfam" id="PF13439">
    <property type="entry name" value="Glyco_transf_4"/>
    <property type="match status" value="1"/>
</dbReference>
<dbReference type="Gene3D" id="3.40.50.2000">
    <property type="entry name" value="Glycogen Phosphorylase B"/>
    <property type="match status" value="2"/>
</dbReference>
<comment type="caution">
    <text evidence="3">The sequence shown here is derived from an EMBL/GenBank/DDBJ whole genome shotgun (WGS) entry which is preliminary data.</text>
</comment>
<reference evidence="3 4" key="1">
    <citation type="submission" date="2019-07" db="EMBL/GenBank/DDBJ databases">
        <title>Genome sequencing of 100 strains of the haloalkaliphilic chemolithoautotrophic sulfur-oxidizing bacterium Thioalkalivibrio.</title>
        <authorList>
            <person name="Muyzer G."/>
        </authorList>
    </citation>
    <scope>NUCLEOTIDE SEQUENCE [LARGE SCALE GENOMIC DNA]</scope>
    <source>
        <strain evidence="3 4">ASO4-4</strain>
    </source>
</reference>
<dbReference type="OrthoDB" id="267270at2"/>
<dbReference type="GO" id="GO:0016757">
    <property type="term" value="F:glycosyltransferase activity"/>
    <property type="evidence" value="ECO:0007669"/>
    <property type="project" value="InterPro"/>
</dbReference>
<dbReference type="InterPro" id="IPR028098">
    <property type="entry name" value="Glyco_trans_4-like_N"/>
</dbReference>
<accession>A0A562R4K3</accession>
<dbReference type="Proteomes" id="UP000318307">
    <property type="component" value="Unassembled WGS sequence"/>
</dbReference>
<evidence type="ECO:0000313" key="4">
    <source>
        <dbReference type="Proteomes" id="UP000318307"/>
    </source>
</evidence>
<proteinExistence type="predicted"/>
<dbReference type="InterPro" id="IPR001296">
    <property type="entry name" value="Glyco_trans_1"/>
</dbReference>
<dbReference type="InterPro" id="IPR050194">
    <property type="entry name" value="Glycosyltransferase_grp1"/>
</dbReference>
<evidence type="ECO:0000259" key="1">
    <source>
        <dbReference type="Pfam" id="PF00534"/>
    </source>
</evidence>
<dbReference type="RefSeq" id="WP_144686722.1">
    <property type="nucleotide sequence ID" value="NZ_VLLC01000049.1"/>
</dbReference>
<dbReference type="AlphaFoldDB" id="A0A562R4K3"/>
<evidence type="ECO:0000313" key="3">
    <source>
        <dbReference type="EMBL" id="TWI63380.1"/>
    </source>
</evidence>
<sequence>MLHRVHVNYRFYGGEDAVFLAEGEILKAGQVEYTDHCFSNDSIQGFFSKLSLFFTSCFNFRLSHVFREYNFSAGDIVHVHNLFPLISPSLFYFMKKRSVATVYTLHNFRNICPTALLMVDGRPDERSLVEGPYWAVKKKVYRNSLWGTLALANNIQLHKTMGTWSEKVDRFICLTHFAKNKFIEAGFPENKICVKPNCVMDPGYADQEKTGLPLFVGRMSPEKGVRVLEKAAVKGRMHVDCIGEGDTRPESAYCNCLGLQRRDAVFSAMGKAPFMIVPSLWYEGFPMVIVEAFSVGTPVLCSNIGSLAELVEDRVTGLHFEAGNADDLAEKMQWMLDHPDEVAEMGRRARREYEAKYTPERNFEILMDIYRQAVQEASKK</sequence>
<organism evidence="3 4">
    <name type="scientific">Desulfobotulus alkaliphilus</name>
    <dbReference type="NCBI Taxonomy" id="622671"/>
    <lineage>
        <taxon>Bacteria</taxon>
        <taxon>Pseudomonadati</taxon>
        <taxon>Thermodesulfobacteriota</taxon>
        <taxon>Desulfobacteria</taxon>
        <taxon>Desulfobacterales</taxon>
        <taxon>Desulfobacteraceae</taxon>
        <taxon>Desulfobotulus</taxon>
    </lineage>
</organism>
<dbReference type="CDD" id="cd03801">
    <property type="entry name" value="GT4_PimA-like"/>
    <property type="match status" value="1"/>
</dbReference>
<keyword evidence="4" id="KW-1185">Reference proteome</keyword>
<evidence type="ECO:0000259" key="2">
    <source>
        <dbReference type="Pfam" id="PF13439"/>
    </source>
</evidence>
<feature type="domain" description="Glycosyltransferase subfamily 4-like N-terminal" evidence="2">
    <location>
        <begin position="57"/>
        <end position="199"/>
    </location>
</feature>
<dbReference type="PANTHER" id="PTHR45947">
    <property type="entry name" value="SULFOQUINOVOSYL TRANSFERASE SQD2"/>
    <property type="match status" value="1"/>
</dbReference>
<feature type="domain" description="Glycosyl transferase family 1" evidence="1">
    <location>
        <begin position="208"/>
        <end position="351"/>
    </location>
</feature>
<dbReference type="EMBL" id="VLLC01000049">
    <property type="protein sequence ID" value="TWI63380.1"/>
    <property type="molecule type" value="Genomic_DNA"/>
</dbReference>
<keyword evidence="3" id="KW-0808">Transferase</keyword>
<dbReference type="SUPFAM" id="SSF53756">
    <property type="entry name" value="UDP-Glycosyltransferase/glycogen phosphorylase"/>
    <property type="match status" value="1"/>
</dbReference>
<dbReference type="PANTHER" id="PTHR45947:SF13">
    <property type="entry name" value="TRANSFERASE"/>
    <property type="match status" value="1"/>
</dbReference>
<name>A0A562R4K3_9BACT</name>
<dbReference type="Pfam" id="PF00534">
    <property type="entry name" value="Glycos_transf_1"/>
    <property type="match status" value="1"/>
</dbReference>
<protein>
    <submittedName>
        <fullName evidence="3">Glycosyltransferase involved in cell wall biosynthesis</fullName>
    </submittedName>
</protein>